<dbReference type="EMBL" id="JADCNM010000530">
    <property type="protein sequence ID" value="KAG0446893.1"/>
    <property type="molecule type" value="Genomic_DNA"/>
</dbReference>
<dbReference type="InterPro" id="IPR052438">
    <property type="entry name" value="Chromatin_remod/trans_coact"/>
</dbReference>
<organism evidence="2 3">
    <name type="scientific">Vanilla planifolia</name>
    <name type="common">Vanilla</name>
    <dbReference type="NCBI Taxonomy" id="51239"/>
    <lineage>
        <taxon>Eukaryota</taxon>
        <taxon>Viridiplantae</taxon>
        <taxon>Streptophyta</taxon>
        <taxon>Embryophyta</taxon>
        <taxon>Tracheophyta</taxon>
        <taxon>Spermatophyta</taxon>
        <taxon>Magnoliopsida</taxon>
        <taxon>Liliopsida</taxon>
        <taxon>Asparagales</taxon>
        <taxon>Orchidaceae</taxon>
        <taxon>Vanilloideae</taxon>
        <taxon>Vanilleae</taxon>
        <taxon>Vanilla</taxon>
    </lineage>
</organism>
<evidence type="ECO:0000313" key="3">
    <source>
        <dbReference type="Proteomes" id="UP000639772"/>
    </source>
</evidence>
<dbReference type="GO" id="GO:0045893">
    <property type="term" value="P:positive regulation of DNA-templated transcription"/>
    <property type="evidence" value="ECO:0007669"/>
    <property type="project" value="TreeGrafter"/>
</dbReference>
<dbReference type="PANTHER" id="PTHR15572">
    <property type="entry name" value="GLIOMA TUMOR SUPPRESSOR CANDIDATE REGION GENE 1"/>
    <property type="match status" value="1"/>
</dbReference>
<dbReference type="PANTHER" id="PTHR15572:SF0">
    <property type="entry name" value="GLUTAMINE-RICH PROTEIN-RELATED"/>
    <property type="match status" value="1"/>
</dbReference>
<dbReference type="Proteomes" id="UP000639772">
    <property type="component" value="Unassembled WGS sequence"/>
</dbReference>
<dbReference type="InterPro" id="IPR015671">
    <property type="entry name" value="GSCR1_dom"/>
</dbReference>
<reference evidence="2 3" key="1">
    <citation type="journal article" date="2020" name="Nat. Food">
        <title>A phased Vanilla planifolia genome enables genetic improvement of flavour and production.</title>
        <authorList>
            <person name="Hasing T."/>
            <person name="Tang H."/>
            <person name="Brym M."/>
            <person name="Khazi F."/>
            <person name="Huang T."/>
            <person name="Chambers A.H."/>
        </authorList>
    </citation>
    <scope>NUCLEOTIDE SEQUENCE [LARGE SCALE GENOMIC DNA]</scope>
    <source>
        <tissue evidence="2">Leaf</tissue>
    </source>
</reference>
<dbReference type="Pfam" id="PF15249">
    <property type="entry name" value="GLTSCR1"/>
    <property type="match status" value="1"/>
</dbReference>
<accession>A0A835P6P9</accession>
<dbReference type="AlphaFoldDB" id="A0A835P6P9"/>
<name>A0A835P6P9_VANPL</name>
<feature type="domain" description="GLTSCR protein conserved" evidence="1">
    <location>
        <begin position="81"/>
        <end position="197"/>
    </location>
</feature>
<sequence>MPTASSAVGGGPPEKAPVMLLSSSSSNEGAHLHFPMGLRALYLNNLVTQPQPQPKSAVSRPSLSTSVTVGSFTESEMARMDAASICNPDFRRPFSSIEDAVNRLLPYHVVADNEAEEDDEILNRNSTGEILAETDNQWDANIERKLAEFAAAFDKQVLAFNILSLKRNLGEFRSEERLMIEYALLQEERQAVLQLKEEMEAREKAKLHTLTSNTQMLLAQAEQARVGMQCFRQASGNNSDVMTQELESAALWMHKETSEGYPSCEQEFHDIIGWRGPGSLDLNSR</sequence>
<protein>
    <recommendedName>
        <fullName evidence="1">GLTSCR protein conserved domain-containing protein</fullName>
    </recommendedName>
</protein>
<comment type="caution">
    <text evidence="2">The sequence shown here is derived from an EMBL/GenBank/DDBJ whole genome shotgun (WGS) entry which is preliminary data.</text>
</comment>
<evidence type="ECO:0000259" key="1">
    <source>
        <dbReference type="Pfam" id="PF15249"/>
    </source>
</evidence>
<evidence type="ECO:0000313" key="2">
    <source>
        <dbReference type="EMBL" id="KAG0446893.1"/>
    </source>
</evidence>
<dbReference type="OrthoDB" id="2556847at2759"/>
<gene>
    <name evidence="2" type="ORF">HPP92_028599</name>
</gene>
<proteinExistence type="predicted"/>
<dbReference type="GO" id="GO:0016514">
    <property type="term" value="C:SWI/SNF complex"/>
    <property type="evidence" value="ECO:0007669"/>
    <property type="project" value="TreeGrafter"/>
</dbReference>